<feature type="region of interest" description="Disordered" evidence="4">
    <location>
        <begin position="129"/>
        <end position="164"/>
    </location>
</feature>
<proteinExistence type="inferred from homology"/>
<evidence type="ECO:0000313" key="7">
    <source>
        <dbReference type="Proteomes" id="UP000689129"/>
    </source>
</evidence>
<dbReference type="SUPFAM" id="SSF55961">
    <property type="entry name" value="Bet v1-like"/>
    <property type="match status" value="1"/>
</dbReference>
<dbReference type="GO" id="GO:0045333">
    <property type="term" value="P:cellular respiration"/>
    <property type="evidence" value="ECO:0007669"/>
    <property type="project" value="InterPro"/>
</dbReference>
<dbReference type="InterPro" id="IPR044996">
    <property type="entry name" value="COQ10-like"/>
</dbReference>
<dbReference type="CDD" id="cd07813">
    <property type="entry name" value="COQ10p_like"/>
    <property type="match status" value="1"/>
</dbReference>
<evidence type="ECO:0000256" key="4">
    <source>
        <dbReference type="SAM" id="MobiDB-lite"/>
    </source>
</evidence>
<reference evidence="6" key="1">
    <citation type="journal article" date="2021" name="Mol. Plant Pathol.">
        <title>A 20-kb lineage-specific genomic region tames virulence in pathogenic amphidiploid Verticillium longisporum.</title>
        <authorList>
            <person name="Harting R."/>
            <person name="Starke J."/>
            <person name="Kusch H."/>
            <person name="Poggeler S."/>
            <person name="Maurus I."/>
            <person name="Schluter R."/>
            <person name="Landesfeind M."/>
            <person name="Bulla I."/>
            <person name="Nowrousian M."/>
            <person name="de Jonge R."/>
            <person name="Stahlhut G."/>
            <person name="Hoff K.J."/>
            <person name="Asshauer K.P."/>
            <person name="Thurmer A."/>
            <person name="Stanke M."/>
            <person name="Daniel R."/>
            <person name="Morgenstern B."/>
            <person name="Thomma B.P.H.J."/>
            <person name="Kronstad J.W."/>
            <person name="Braus-Stromeyer S.A."/>
            <person name="Braus G.H."/>
        </authorList>
    </citation>
    <scope>NUCLEOTIDE SEQUENCE</scope>
    <source>
        <strain evidence="6">Vl32</strain>
    </source>
</reference>
<sequence>MSRSALRLLTPLSRPLASPPSSSLLVQQRTATAPSTRPFFSLPTLPSSPPQTLTATRTLPYPPKALYALVADIDAYASFVPYCSESRVTARDPSPPHTPTEADLRVGWGGFEETFTSRLRCRPDRSVEAISGADLEPPARGATSTSSSSSSSRRSSSGSSTNSGGAVFTSLVTRWELRPLREDAHDPATQVDLVIRFQFANPLYAAVSAAVSDKVAGIMIEAFEKRARRILGQPKKL</sequence>
<feature type="compositionally biased region" description="Low complexity" evidence="4">
    <location>
        <begin position="139"/>
        <end position="164"/>
    </location>
</feature>
<name>A0A8I3AN71_VERLO</name>
<dbReference type="PANTHER" id="PTHR12901:SF10">
    <property type="entry name" value="COENZYME Q-BINDING PROTEIN COQ10, MITOCHONDRIAL"/>
    <property type="match status" value="1"/>
</dbReference>
<comment type="similarity">
    <text evidence="1">Belongs to the COQ10 family.</text>
</comment>
<dbReference type="Proteomes" id="UP000689129">
    <property type="component" value="Unassembled WGS sequence"/>
</dbReference>
<evidence type="ECO:0000256" key="1">
    <source>
        <dbReference type="ARBA" id="ARBA00006885"/>
    </source>
</evidence>
<feature type="compositionally biased region" description="Polar residues" evidence="4">
    <location>
        <begin position="26"/>
        <end position="35"/>
    </location>
</feature>
<dbReference type="Pfam" id="PF03364">
    <property type="entry name" value="Polyketide_cyc"/>
    <property type="match status" value="1"/>
</dbReference>
<feature type="region of interest" description="Disordered" evidence="4">
    <location>
        <begin position="1"/>
        <end position="53"/>
    </location>
</feature>
<dbReference type="EMBL" id="JAEMWZ010000312">
    <property type="protein sequence ID" value="KAG7125545.1"/>
    <property type="molecule type" value="Genomic_DNA"/>
</dbReference>
<gene>
    <name evidence="6" type="ORF">HYQ45_013067</name>
</gene>
<evidence type="ECO:0000313" key="6">
    <source>
        <dbReference type="EMBL" id="KAG7125545.1"/>
    </source>
</evidence>
<feature type="compositionally biased region" description="Low complexity" evidence="4">
    <location>
        <begin position="38"/>
        <end position="53"/>
    </location>
</feature>
<comment type="function">
    <text evidence="3">Required for the function of coenzyme Q in the respiratory chain. May serve as a chaperone or may be involved in the transport of Q6 from its site of synthesis to the catalytic sites of the respiratory complexes.</text>
</comment>
<comment type="caution">
    <text evidence="6">The sequence shown here is derived from an EMBL/GenBank/DDBJ whole genome shotgun (WGS) entry which is preliminary data.</text>
</comment>
<evidence type="ECO:0000256" key="2">
    <source>
        <dbReference type="ARBA" id="ARBA00011814"/>
    </source>
</evidence>
<protein>
    <submittedName>
        <fullName evidence="6">Coenzyme Q-binding protein coq10 like</fullName>
    </submittedName>
</protein>
<evidence type="ECO:0000256" key="3">
    <source>
        <dbReference type="ARBA" id="ARBA00024947"/>
    </source>
</evidence>
<dbReference type="OrthoDB" id="292693at2759"/>
<dbReference type="GO" id="GO:0048039">
    <property type="term" value="F:ubiquinone binding"/>
    <property type="evidence" value="ECO:0007669"/>
    <property type="project" value="InterPro"/>
</dbReference>
<organism evidence="6 7">
    <name type="scientific">Verticillium longisporum</name>
    <name type="common">Verticillium dahliae var. longisporum</name>
    <dbReference type="NCBI Taxonomy" id="100787"/>
    <lineage>
        <taxon>Eukaryota</taxon>
        <taxon>Fungi</taxon>
        <taxon>Dikarya</taxon>
        <taxon>Ascomycota</taxon>
        <taxon>Pezizomycotina</taxon>
        <taxon>Sordariomycetes</taxon>
        <taxon>Hypocreomycetidae</taxon>
        <taxon>Glomerellales</taxon>
        <taxon>Plectosphaerellaceae</taxon>
        <taxon>Verticillium</taxon>
    </lineage>
</organism>
<feature type="compositionally biased region" description="Low complexity" evidence="4">
    <location>
        <begin position="1"/>
        <end position="25"/>
    </location>
</feature>
<dbReference type="InterPro" id="IPR005031">
    <property type="entry name" value="COQ10_START"/>
</dbReference>
<accession>A0A8I3AN71</accession>
<dbReference type="InterPro" id="IPR023393">
    <property type="entry name" value="START-like_dom_sf"/>
</dbReference>
<dbReference type="AlphaFoldDB" id="A0A8I3AN71"/>
<dbReference type="Gene3D" id="3.30.530.20">
    <property type="match status" value="1"/>
</dbReference>
<feature type="domain" description="Coenzyme Q-binding protein COQ10 START" evidence="5">
    <location>
        <begin position="59"/>
        <end position="224"/>
    </location>
</feature>
<evidence type="ECO:0000259" key="5">
    <source>
        <dbReference type="Pfam" id="PF03364"/>
    </source>
</evidence>
<comment type="subunit">
    <text evidence="2">Interacts with coenzyme Q.</text>
</comment>
<dbReference type="PANTHER" id="PTHR12901">
    <property type="entry name" value="SPERM PROTEIN HOMOLOG"/>
    <property type="match status" value="1"/>
</dbReference>
<dbReference type="GO" id="GO:0005739">
    <property type="term" value="C:mitochondrion"/>
    <property type="evidence" value="ECO:0007669"/>
    <property type="project" value="TreeGrafter"/>
</dbReference>